<feature type="repeat" description="Hemopexin" evidence="11">
    <location>
        <begin position="938"/>
        <end position="989"/>
    </location>
</feature>
<comment type="cofactor">
    <cofactor evidence="1">
        <name>Zn(2+)</name>
        <dbReference type="ChEBI" id="CHEBI:29105"/>
    </cofactor>
</comment>
<feature type="domain" description="Peptidase metallopeptidase" evidence="13">
    <location>
        <begin position="50"/>
        <end position="218"/>
    </location>
</feature>
<dbReference type="SUPFAM" id="SSF50923">
    <property type="entry name" value="Hemopexin-like domain"/>
    <property type="match status" value="2"/>
</dbReference>
<reference evidence="14 15" key="1">
    <citation type="submission" date="2022-05" db="EMBL/GenBank/DDBJ databases">
        <authorList>
            <consortium name="Genoscope - CEA"/>
            <person name="William W."/>
        </authorList>
    </citation>
    <scope>NUCLEOTIDE SEQUENCE [LARGE SCALE GENOMIC DNA]</scope>
</reference>
<feature type="compositionally biased region" description="Low complexity" evidence="12">
    <location>
        <begin position="760"/>
        <end position="772"/>
    </location>
</feature>
<feature type="repeat" description="Hemopexin" evidence="11">
    <location>
        <begin position="313"/>
        <end position="352"/>
    </location>
</feature>
<evidence type="ECO:0000313" key="14">
    <source>
        <dbReference type="EMBL" id="CAH3171853.1"/>
    </source>
</evidence>
<dbReference type="InterPro" id="IPR033739">
    <property type="entry name" value="M10A_MMP"/>
</dbReference>
<comment type="similarity">
    <text evidence="2">Belongs to the peptidase M10A family.</text>
</comment>
<evidence type="ECO:0000256" key="6">
    <source>
        <dbReference type="ARBA" id="ARBA00022737"/>
    </source>
</evidence>
<evidence type="ECO:0000256" key="11">
    <source>
        <dbReference type="PROSITE-ProRule" id="PRU01011"/>
    </source>
</evidence>
<evidence type="ECO:0000256" key="1">
    <source>
        <dbReference type="ARBA" id="ARBA00001947"/>
    </source>
</evidence>
<gene>
    <name evidence="14" type="ORF">PEVE_00008079</name>
</gene>
<feature type="repeat" description="Hemopexin" evidence="11">
    <location>
        <begin position="409"/>
        <end position="460"/>
    </location>
</feature>
<dbReference type="InterPro" id="IPR036365">
    <property type="entry name" value="PGBD-like_sf"/>
</dbReference>
<dbReference type="InterPro" id="IPR024079">
    <property type="entry name" value="MetalloPept_cat_dom_sf"/>
</dbReference>
<name>A0ABN8R1Z7_9CNID</name>
<feature type="repeat" description="Hemopexin" evidence="11">
    <location>
        <begin position="888"/>
        <end position="936"/>
    </location>
</feature>
<dbReference type="CDD" id="cd04278">
    <property type="entry name" value="ZnMc_MMP"/>
    <property type="match status" value="2"/>
</dbReference>
<keyword evidence="8" id="KW-0862">Zinc</keyword>
<feature type="repeat" description="Hemopexin" evidence="11">
    <location>
        <begin position="793"/>
        <end position="841"/>
    </location>
</feature>
<feature type="compositionally biased region" description="Pro residues" evidence="12">
    <location>
        <begin position="244"/>
        <end position="254"/>
    </location>
</feature>
<dbReference type="PANTHER" id="PTHR10201:SF291">
    <property type="entry name" value="MATRIX METALLOPROTEINASE 1, ISOFORM C-RELATED"/>
    <property type="match status" value="1"/>
</dbReference>
<keyword evidence="6" id="KW-0677">Repeat</keyword>
<evidence type="ECO:0000256" key="5">
    <source>
        <dbReference type="ARBA" id="ARBA00022729"/>
    </source>
</evidence>
<protein>
    <recommendedName>
        <fullName evidence="13">Peptidase metallopeptidase domain-containing protein</fullName>
    </recommendedName>
</protein>
<evidence type="ECO:0000256" key="3">
    <source>
        <dbReference type="ARBA" id="ARBA00022670"/>
    </source>
</evidence>
<dbReference type="PROSITE" id="PS51642">
    <property type="entry name" value="HEMOPEXIN_2"/>
    <property type="match status" value="8"/>
</dbReference>
<dbReference type="SUPFAM" id="SSF55486">
    <property type="entry name" value="Metalloproteases ('zincins'), catalytic domain"/>
    <property type="match status" value="2"/>
</dbReference>
<comment type="caution">
    <text evidence="14">The sequence shown here is derived from an EMBL/GenBank/DDBJ whole genome shotgun (WGS) entry which is preliminary data.</text>
</comment>
<dbReference type="Pfam" id="PF01471">
    <property type="entry name" value="PG_binding_1"/>
    <property type="match status" value="1"/>
</dbReference>
<dbReference type="InterPro" id="IPR021190">
    <property type="entry name" value="Pept_M10A"/>
</dbReference>
<keyword evidence="4" id="KW-0479">Metal-binding</keyword>
<dbReference type="PRINTS" id="PR00138">
    <property type="entry name" value="MATRIXIN"/>
</dbReference>
<dbReference type="InterPro" id="IPR006026">
    <property type="entry name" value="Peptidase_Metallo"/>
</dbReference>
<dbReference type="SMART" id="SM00120">
    <property type="entry name" value="HX"/>
    <property type="match status" value="8"/>
</dbReference>
<evidence type="ECO:0000256" key="12">
    <source>
        <dbReference type="SAM" id="MobiDB-lite"/>
    </source>
</evidence>
<feature type="domain" description="Peptidase metallopeptidase" evidence="13">
    <location>
        <begin position="579"/>
        <end position="747"/>
    </location>
</feature>
<keyword evidence="5" id="KW-0732">Signal</keyword>
<dbReference type="SUPFAM" id="SSF47090">
    <property type="entry name" value="PGBD-like"/>
    <property type="match status" value="2"/>
</dbReference>
<organism evidence="14 15">
    <name type="scientific">Porites evermanni</name>
    <dbReference type="NCBI Taxonomy" id="104178"/>
    <lineage>
        <taxon>Eukaryota</taxon>
        <taxon>Metazoa</taxon>
        <taxon>Cnidaria</taxon>
        <taxon>Anthozoa</taxon>
        <taxon>Hexacorallia</taxon>
        <taxon>Scleractinia</taxon>
        <taxon>Fungiina</taxon>
        <taxon>Poritidae</taxon>
        <taxon>Porites</taxon>
    </lineage>
</organism>
<feature type="repeat" description="Hemopexin" evidence="11">
    <location>
        <begin position="264"/>
        <end position="312"/>
    </location>
</feature>
<proteinExistence type="inferred from homology"/>
<dbReference type="Pfam" id="PF00413">
    <property type="entry name" value="Peptidase_M10"/>
    <property type="match status" value="2"/>
</dbReference>
<dbReference type="EMBL" id="CALNXI010001548">
    <property type="protein sequence ID" value="CAH3171853.1"/>
    <property type="molecule type" value="Genomic_DNA"/>
</dbReference>
<feature type="region of interest" description="Disordered" evidence="12">
    <location>
        <begin position="221"/>
        <end position="262"/>
    </location>
</feature>
<keyword evidence="7" id="KW-0378">Hydrolase</keyword>
<dbReference type="InterPro" id="IPR002477">
    <property type="entry name" value="Peptidoglycan-bd-like"/>
</dbReference>
<dbReference type="PANTHER" id="PTHR10201">
    <property type="entry name" value="MATRIX METALLOPROTEINASE"/>
    <property type="match status" value="1"/>
</dbReference>
<dbReference type="InterPro" id="IPR000585">
    <property type="entry name" value="Hemopexin-like_dom"/>
</dbReference>
<evidence type="ECO:0000256" key="8">
    <source>
        <dbReference type="ARBA" id="ARBA00022833"/>
    </source>
</evidence>
<feature type="repeat" description="Hemopexin" evidence="11">
    <location>
        <begin position="359"/>
        <end position="407"/>
    </location>
</feature>
<dbReference type="Proteomes" id="UP001159427">
    <property type="component" value="Unassembled WGS sequence"/>
</dbReference>
<feature type="compositionally biased region" description="Pro residues" evidence="12">
    <location>
        <begin position="773"/>
        <end position="783"/>
    </location>
</feature>
<dbReference type="Gene3D" id="3.40.390.10">
    <property type="entry name" value="Collagenase (Catalytic Domain)"/>
    <property type="match status" value="2"/>
</dbReference>
<accession>A0ABN8R1Z7</accession>
<evidence type="ECO:0000313" key="15">
    <source>
        <dbReference type="Proteomes" id="UP001159427"/>
    </source>
</evidence>
<keyword evidence="3" id="KW-0645">Protease</keyword>
<feature type="repeat" description="Hemopexin" evidence="11">
    <location>
        <begin position="842"/>
        <end position="881"/>
    </location>
</feature>
<keyword evidence="9" id="KW-0482">Metalloprotease</keyword>
<keyword evidence="15" id="KW-1185">Reference proteome</keyword>
<evidence type="ECO:0000256" key="2">
    <source>
        <dbReference type="ARBA" id="ARBA00010370"/>
    </source>
</evidence>
<dbReference type="InterPro" id="IPR036375">
    <property type="entry name" value="Hemopexin-like_dom_sf"/>
</dbReference>
<dbReference type="Pfam" id="PF00045">
    <property type="entry name" value="Hemopexin"/>
    <property type="match status" value="6"/>
</dbReference>
<evidence type="ECO:0000259" key="13">
    <source>
        <dbReference type="SMART" id="SM00235"/>
    </source>
</evidence>
<keyword evidence="10" id="KW-0865">Zymogen</keyword>
<evidence type="ECO:0000256" key="4">
    <source>
        <dbReference type="ARBA" id="ARBA00022723"/>
    </source>
</evidence>
<dbReference type="SMART" id="SM00235">
    <property type="entry name" value="ZnMc"/>
    <property type="match status" value="2"/>
</dbReference>
<dbReference type="CDD" id="cd00094">
    <property type="entry name" value="HX"/>
    <property type="match status" value="2"/>
</dbReference>
<evidence type="ECO:0000256" key="7">
    <source>
        <dbReference type="ARBA" id="ARBA00022801"/>
    </source>
</evidence>
<dbReference type="InterPro" id="IPR001818">
    <property type="entry name" value="Pept_M10_metallopeptidase"/>
</dbReference>
<evidence type="ECO:0000256" key="9">
    <source>
        <dbReference type="ARBA" id="ARBA00023049"/>
    </source>
</evidence>
<dbReference type="InterPro" id="IPR018487">
    <property type="entry name" value="Hemopexin-like_repeat"/>
</dbReference>
<feature type="compositionally biased region" description="Low complexity" evidence="12">
    <location>
        <begin position="231"/>
        <end position="243"/>
    </location>
</feature>
<evidence type="ECO:0000256" key="10">
    <source>
        <dbReference type="ARBA" id="ARBA00023145"/>
    </source>
</evidence>
<sequence>MDLQKFGGLPVTGKLDQATLELIGTKRCGVKDPVKKVGAIQNQVGEFYLQGTFWKKTYLTYRFVRGKSTGDLSVDVQQNIIRRMIHKWDEASALTIREADPSIPDDKVDILISFVEGYHGDPYPFDGTGGTLAHAFYPHNNQGLSGDAHFDDAERFTTGTKDGINLDWVALHEIGHSLGLEHSNVRESVMYPWYKGYQGSNIELTNDDILGIRALYPVKRPVTKRPETTKPTKPTRAPRTTPSTQPPPTDPPTPTAIHPACKPGTKYDAVVMERDRRGKFHTHFFHREMFWTLNERLQKGEPKRVSDYWPDVRTPIDAAYRNRKGNIVFFTGNQYWEYGNDRRLIGSGSLDRYGLSSDLTDMDAVFTWHRNKRTYFFKGTKYWRYNEANRRIDPYYPREIRQGWPGLVKKDIDTAVTWKNQRSYIFSGEKYFRLQNKATGRMVYNDRGYPQITADKWMKCNDTLSSAVVGTVALVVLLNNVSSAPVSRRTAEASKKLQAANFFLKYGYIVERSDESRPTLHIKKAIRDLQKFGGLPVTGKLDQATLKLIGTKRCGMKDPVKKVKRVGAIQNQVGEFYLQGTFWKKTYLTYRFVRGKSTGDLTVDVQQNIIRRMIHKWDEASALTIREADPSIPDDKVDILISFVEGYHGDPYPFDGTGGTLAHAFYPHNNQGLSGDAHFDDAERFTTGTKDGINLDWVALHEFGHSLGLEHSNVRESVMYPWYKGYQGSNIELTNDDILGIRALYPVKRPVTKRPETTKPTKPTRAPKTTPSTQPPPTDPPTPTAIHPACKPGTKYDAVVMERDRRGKFHTHFFHREMFWTLNERLQKGEPKRVSDYWPDVRTPIDAAYRNRNGNIIFFTGNQYWEYGNDRRLIGSGSLDRYGLSSDLTDMDAVFTWHRNKKTYFFKGKKYWRYNEANRRIDPYYPREIRQGWPGLVKKDIDAAVTWKNQRSYIFSGEKYFRLQNKATGRMVYNDRGYSQITADKWMKCNDVGAIGALQSNKDI</sequence>
<dbReference type="Gene3D" id="2.110.10.10">
    <property type="entry name" value="Hemopexin-like domain"/>
    <property type="match status" value="3"/>
</dbReference>
<feature type="region of interest" description="Disordered" evidence="12">
    <location>
        <begin position="750"/>
        <end position="791"/>
    </location>
</feature>